<feature type="region of interest" description="Disordered" evidence="10">
    <location>
        <begin position="1"/>
        <end position="76"/>
    </location>
</feature>
<feature type="compositionally biased region" description="Basic and acidic residues" evidence="10">
    <location>
        <begin position="103"/>
        <end position="113"/>
    </location>
</feature>
<dbReference type="STRING" id="45607.A0A2T0FMK0"/>
<dbReference type="Pfam" id="PF22997">
    <property type="entry name" value="CHS4"/>
    <property type="match status" value="1"/>
</dbReference>
<evidence type="ECO:0000256" key="9">
    <source>
        <dbReference type="ARBA" id="ARBA00023180"/>
    </source>
</evidence>
<evidence type="ECO:0000256" key="2">
    <source>
        <dbReference type="ARBA" id="ARBA00012543"/>
    </source>
</evidence>
<dbReference type="RefSeq" id="XP_024666142.1">
    <property type="nucleotide sequence ID" value="XM_024810374.1"/>
</dbReference>
<gene>
    <name evidence="13" type="ORF">B9G98_03817</name>
</gene>
<evidence type="ECO:0000313" key="14">
    <source>
        <dbReference type="Proteomes" id="UP000238350"/>
    </source>
</evidence>
<keyword evidence="7 11" id="KW-1133">Transmembrane helix</keyword>
<dbReference type="GO" id="GO:0005886">
    <property type="term" value="C:plasma membrane"/>
    <property type="evidence" value="ECO:0007669"/>
    <property type="project" value="UniProtKB-SubCell"/>
</dbReference>
<dbReference type="AlphaFoldDB" id="A0A2T0FMK0"/>
<evidence type="ECO:0000256" key="3">
    <source>
        <dbReference type="ARBA" id="ARBA00022475"/>
    </source>
</evidence>
<dbReference type="GO" id="GO:0030428">
    <property type="term" value="C:cell septum"/>
    <property type="evidence" value="ECO:0007669"/>
    <property type="project" value="TreeGrafter"/>
</dbReference>
<dbReference type="InterPro" id="IPR054295">
    <property type="entry name" value="CHS4-like_dom"/>
</dbReference>
<evidence type="ECO:0000256" key="5">
    <source>
        <dbReference type="ARBA" id="ARBA00022679"/>
    </source>
</evidence>
<dbReference type="Pfam" id="PF03142">
    <property type="entry name" value="Chitin_synth_2"/>
    <property type="match status" value="1"/>
</dbReference>
<feature type="compositionally biased region" description="Basic and acidic residues" evidence="10">
    <location>
        <begin position="1"/>
        <end position="12"/>
    </location>
</feature>
<feature type="compositionally biased region" description="Basic and acidic residues" evidence="10">
    <location>
        <begin position="27"/>
        <end position="48"/>
    </location>
</feature>
<keyword evidence="9" id="KW-0325">Glycoprotein</keyword>
<evidence type="ECO:0000259" key="12">
    <source>
        <dbReference type="Pfam" id="PF22997"/>
    </source>
</evidence>
<evidence type="ECO:0000256" key="11">
    <source>
        <dbReference type="SAM" id="Phobius"/>
    </source>
</evidence>
<feature type="transmembrane region" description="Helical" evidence="11">
    <location>
        <begin position="1053"/>
        <end position="1071"/>
    </location>
</feature>
<evidence type="ECO:0000256" key="7">
    <source>
        <dbReference type="ARBA" id="ARBA00022989"/>
    </source>
</evidence>
<keyword evidence="6 11" id="KW-0812">Transmembrane</keyword>
<keyword evidence="3" id="KW-1003">Cell membrane</keyword>
<dbReference type="PANTHER" id="PTHR22914:SF16">
    <property type="entry name" value="CHITIN SYNTHASE 3"/>
    <property type="match status" value="1"/>
</dbReference>
<sequence>MERSGSFRRIDNTDTENLTRPGGGRAETVRKRSLVRPERRRLDPDHPQFHYHTASQLPGVNVYPSSTGHDPHAQTIPPIPEDATYNGDIEEGGGLAHTTSFRSTRDLHRDASRRTLRTGPEPNAPTEAQVVADDDNEAANTGADDAFDFAAMEVTAPYMPKEKGISLWAAYCKTLTCFIRPWMMKPFGMKTPERQMAWREKIGLISVILLVGTFVGYLTFGFTESVCNNNQVRIHFSSIPNNNLVVSGAVYDVGQYYHPSVLGFQSSVILYPPVNAGGKDASFMFQNVNGNCLDLITPKDDSSIPHDGNKVAWYFPCQIINPNNMTLVPTASILQDNNTKVYNGWGCHTHNSARDVLYNSRNHTADVYYTWDDLNSTDSNLVVYNGDVLNLDYLGLLYSDDLDYPRQFDELRNDNSIRGQDITQRMAHGADRKVAMCLREIAKVGVIDTEPIGCIASKVVLYVSLVFIVGLVALKFVLACYFRFFIARRQGASEMTNKEFLEREQQIEDWGENIYSPGPYTEPVGIKERRSGIMEKLTQPKGAAAEAKTAKRITMSVQNPSMSTSKVVPGGSIYSQPLFRQSAMYPSSAMSFNNDSPLMAANTAYRGAEPEAISLNDMAPPYPPRQDTGTPTSFAYSEPFGNDRAVGPVGGDEEYLVPQPPVDYQPFGFPLAHAMCLVTAYSESVEGLRTTLDSIATTDYPNSHKLITIICDGLIKGSGNDMSTPEICLSMMTDFAEEPDQVGAYSYVSVVSGAKRHNMAKVYAGFYKYDNSTVPIEKQQRVPVICIVKCGTPEEAGAAKPGNRGKRDSQIILMSFLQRIMFDERMTELEFEIFNGIRSVTGIAPDFYEVMLMVDADTKVYPDSITHMIGEMVRDPLIIGLCGETKIANKRDTWVTAIQVFEYFISHHQAKAFESVFGNVTCLPGCFSMYRIKAPKGMDGYWLPILCNPDIVERYADNVIDTLHKKNLLLLGEDRYLSTLMLRTFPSRKMVFVPKAACKTIVPDKFKVLLSQRRRWINSTIHNLMELVLVRDLCGVFIISMQFVVFIDLVSTLVLPAAISFTIYIIIIAIVKKPTPVLSLVLLALILGLPGLLIVVTASRASYILWMLIYLMALPVWNFVLPMYAYWKFDDFSWGETRTIEGGDKGGHDEVNGEFDASHIQMKRWREFQETRATQAYDPYGTGAKSSLDTYSQLDTTPSGTPSLRSS</sequence>
<dbReference type="CDD" id="cd04190">
    <property type="entry name" value="Chitin_synth_C"/>
    <property type="match status" value="1"/>
</dbReference>
<accession>A0A2T0FMK0</accession>
<dbReference type="EMBL" id="NDIQ01000022">
    <property type="protein sequence ID" value="PRT56197.1"/>
    <property type="molecule type" value="Genomic_DNA"/>
</dbReference>
<dbReference type="GeneID" id="36517565"/>
<dbReference type="OrthoDB" id="370884at2759"/>
<feature type="domain" description="Chitin synthase 4-like" evidence="12">
    <location>
        <begin position="367"/>
        <end position="446"/>
    </location>
</feature>
<dbReference type="PANTHER" id="PTHR22914">
    <property type="entry name" value="CHITIN SYNTHASE"/>
    <property type="match status" value="1"/>
</dbReference>
<protein>
    <recommendedName>
        <fullName evidence="2">chitin synthase</fullName>
        <ecNumber evidence="2">2.4.1.16</ecNumber>
    </recommendedName>
</protein>
<evidence type="ECO:0000313" key="13">
    <source>
        <dbReference type="EMBL" id="PRT56197.1"/>
    </source>
</evidence>
<comment type="subcellular location">
    <subcellularLocation>
        <location evidence="1">Cell membrane</location>
        <topology evidence="1">Multi-pass membrane protein</topology>
    </subcellularLocation>
</comment>
<proteinExistence type="predicted"/>
<keyword evidence="8 11" id="KW-0472">Membrane</keyword>
<evidence type="ECO:0000256" key="6">
    <source>
        <dbReference type="ARBA" id="ARBA00022692"/>
    </source>
</evidence>
<dbReference type="EC" id="2.4.1.16" evidence="2"/>
<dbReference type="SUPFAM" id="SSF53448">
    <property type="entry name" value="Nucleotide-diphospho-sugar transferases"/>
    <property type="match status" value="1"/>
</dbReference>
<keyword evidence="14" id="KW-1185">Reference proteome</keyword>
<evidence type="ECO:0000256" key="10">
    <source>
        <dbReference type="SAM" id="MobiDB-lite"/>
    </source>
</evidence>
<dbReference type="InterPro" id="IPR029044">
    <property type="entry name" value="Nucleotide-diphossugar_trans"/>
</dbReference>
<evidence type="ECO:0000256" key="4">
    <source>
        <dbReference type="ARBA" id="ARBA00022676"/>
    </source>
</evidence>
<dbReference type="GO" id="GO:0006031">
    <property type="term" value="P:chitin biosynthetic process"/>
    <property type="evidence" value="ECO:0007669"/>
    <property type="project" value="TreeGrafter"/>
</dbReference>
<reference evidence="13 14" key="1">
    <citation type="submission" date="2017-04" db="EMBL/GenBank/DDBJ databases">
        <title>Genome sequencing of [Candida] sorbophila.</title>
        <authorList>
            <person name="Ahn J.O."/>
        </authorList>
    </citation>
    <scope>NUCLEOTIDE SEQUENCE [LARGE SCALE GENOMIC DNA]</scope>
    <source>
        <strain evidence="13 14">DS02</strain>
    </source>
</reference>
<organism evidence="13 14">
    <name type="scientific">Wickerhamiella sorbophila</name>
    <dbReference type="NCBI Taxonomy" id="45607"/>
    <lineage>
        <taxon>Eukaryota</taxon>
        <taxon>Fungi</taxon>
        <taxon>Dikarya</taxon>
        <taxon>Ascomycota</taxon>
        <taxon>Saccharomycotina</taxon>
        <taxon>Dipodascomycetes</taxon>
        <taxon>Dipodascales</taxon>
        <taxon>Trichomonascaceae</taxon>
        <taxon>Wickerhamiella</taxon>
    </lineage>
</organism>
<evidence type="ECO:0000256" key="8">
    <source>
        <dbReference type="ARBA" id="ARBA00023136"/>
    </source>
</evidence>
<feature type="region of interest" description="Disordered" evidence="10">
    <location>
        <begin position="89"/>
        <end position="127"/>
    </location>
</feature>
<keyword evidence="4" id="KW-0328">Glycosyltransferase</keyword>
<feature type="compositionally biased region" description="Polar residues" evidence="10">
    <location>
        <begin position="1184"/>
        <end position="1207"/>
    </location>
</feature>
<feature type="compositionally biased region" description="Polar residues" evidence="10">
    <location>
        <begin position="53"/>
        <end position="68"/>
    </location>
</feature>
<feature type="transmembrane region" description="Helical" evidence="11">
    <location>
        <begin position="202"/>
        <end position="222"/>
    </location>
</feature>
<dbReference type="InterPro" id="IPR004835">
    <property type="entry name" value="Chitin_synth"/>
</dbReference>
<feature type="transmembrane region" description="Helical" evidence="11">
    <location>
        <begin position="459"/>
        <end position="486"/>
    </location>
</feature>
<dbReference type="GO" id="GO:0004100">
    <property type="term" value="F:chitin synthase activity"/>
    <property type="evidence" value="ECO:0007669"/>
    <property type="project" value="UniProtKB-EC"/>
</dbReference>
<keyword evidence="5" id="KW-0808">Transferase</keyword>
<feature type="transmembrane region" description="Helical" evidence="11">
    <location>
        <begin position="1104"/>
        <end position="1127"/>
    </location>
</feature>
<feature type="transmembrane region" description="Helical" evidence="11">
    <location>
        <begin position="1078"/>
        <end position="1098"/>
    </location>
</feature>
<comment type="caution">
    <text evidence="13">The sequence shown here is derived from an EMBL/GenBank/DDBJ whole genome shotgun (WGS) entry which is preliminary data.</text>
</comment>
<name>A0A2T0FMK0_9ASCO</name>
<evidence type="ECO:0000256" key="1">
    <source>
        <dbReference type="ARBA" id="ARBA00004651"/>
    </source>
</evidence>
<dbReference type="Proteomes" id="UP000238350">
    <property type="component" value="Unassembled WGS sequence"/>
</dbReference>
<feature type="region of interest" description="Disordered" evidence="10">
    <location>
        <begin position="1174"/>
        <end position="1207"/>
    </location>
</feature>